<dbReference type="PANTHER" id="PTHR33376">
    <property type="match status" value="1"/>
</dbReference>
<reference evidence="5 6" key="1">
    <citation type="submission" date="2019-03" db="EMBL/GenBank/DDBJ databases">
        <title>Genomic Encyclopedia of Type Strains, Phase IV (KMG-IV): sequencing the most valuable type-strain genomes for metagenomic binning, comparative biology and taxonomic classification.</title>
        <authorList>
            <person name="Goeker M."/>
        </authorList>
    </citation>
    <scope>NUCLEOTIDE SEQUENCE [LARGE SCALE GENOMIC DNA]</scope>
    <source>
        <strain evidence="5 6">DSM 24591</strain>
    </source>
</reference>
<dbReference type="CDD" id="cd13674">
    <property type="entry name" value="PBP2_TRAP_SBP_like_1"/>
    <property type="match status" value="1"/>
</dbReference>
<feature type="chain" id="PRO_5020180362" evidence="4">
    <location>
        <begin position="27"/>
        <end position="334"/>
    </location>
</feature>
<dbReference type="Proteomes" id="UP000295525">
    <property type="component" value="Unassembled WGS sequence"/>
</dbReference>
<dbReference type="PIRSF" id="PIRSF006470">
    <property type="entry name" value="DctB"/>
    <property type="match status" value="1"/>
</dbReference>
<evidence type="ECO:0000313" key="6">
    <source>
        <dbReference type="Proteomes" id="UP000295525"/>
    </source>
</evidence>
<protein>
    <submittedName>
        <fullName evidence="5">C4-dicarboxylate-binding protein DctP</fullName>
    </submittedName>
</protein>
<dbReference type="FunFam" id="3.40.190.170:FF:000001">
    <property type="entry name" value="TRAP dicarboxylate transporter, DctP subunit"/>
    <property type="match status" value="1"/>
</dbReference>
<evidence type="ECO:0000256" key="4">
    <source>
        <dbReference type="SAM" id="SignalP"/>
    </source>
</evidence>
<comment type="caution">
    <text evidence="5">The sequence shown here is derived from an EMBL/GenBank/DDBJ whole genome shotgun (WGS) entry which is preliminary data.</text>
</comment>
<evidence type="ECO:0000313" key="5">
    <source>
        <dbReference type="EMBL" id="TCT04429.1"/>
    </source>
</evidence>
<evidence type="ECO:0000256" key="2">
    <source>
        <dbReference type="ARBA" id="ARBA00022448"/>
    </source>
</evidence>
<dbReference type="AlphaFoldDB" id="A0A4R3LXB0"/>
<feature type="signal peptide" evidence="4">
    <location>
        <begin position="1"/>
        <end position="26"/>
    </location>
</feature>
<dbReference type="NCBIfam" id="NF037995">
    <property type="entry name" value="TRAP_S1"/>
    <property type="match status" value="1"/>
</dbReference>
<accession>A0A4R3LXB0</accession>
<dbReference type="InterPro" id="IPR018389">
    <property type="entry name" value="DctP_fam"/>
</dbReference>
<dbReference type="RefSeq" id="WP_132583782.1">
    <property type="nucleotide sequence ID" value="NZ_SMAJ01000012.1"/>
</dbReference>
<dbReference type="InterPro" id="IPR038404">
    <property type="entry name" value="TRAP_DctP_sf"/>
</dbReference>
<dbReference type="NCBIfam" id="TIGR00787">
    <property type="entry name" value="dctP"/>
    <property type="match status" value="1"/>
</dbReference>
<name>A0A4R3LXB0_9BURK</name>
<dbReference type="GO" id="GO:0055085">
    <property type="term" value="P:transmembrane transport"/>
    <property type="evidence" value="ECO:0007669"/>
    <property type="project" value="InterPro"/>
</dbReference>
<comment type="similarity">
    <text evidence="1">Belongs to the bacterial solute-binding protein 7 family.</text>
</comment>
<organism evidence="5 6">
    <name type="scientific">Paralcaligenes ureilyticus</name>
    <dbReference type="NCBI Taxonomy" id="627131"/>
    <lineage>
        <taxon>Bacteria</taxon>
        <taxon>Pseudomonadati</taxon>
        <taxon>Pseudomonadota</taxon>
        <taxon>Betaproteobacteria</taxon>
        <taxon>Burkholderiales</taxon>
        <taxon>Alcaligenaceae</taxon>
        <taxon>Paralcaligenes</taxon>
    </lineage>
</organism>
<dbReference type="OrthoDB" id="9794826at2"/>
<gene>
    <name evidence="5" type="ORF">EDC26_11221</name>
</gene>
<proteinExistence type="inferred from homology"/>
<dbReference type="Gene3D" id="3.40.190.170">
    <property type="entry name" value="Bacterial extracellular solute-binding protein, family 7"/>
    <property type="match status" value="1"/>
</dbReference>
<keyword evidence="2" id="KW-0813">Transport</keyword>
<dbReference type="InterPro" id="IPR004682">
    <property type="entry name" value="TRAP_DctP"/>
</dbReference>
<keyword evidence="3 4" id="KW-0732">Signal</keyword>
<sequence length="334" mass="37036">MGLKASAIFAALSTTFALTLSGSAFAAQAPIIIKFSHVVADATPKGQGAIKFKEIAEKLLPGKVQVQIFPNSQLFGDAKEMEAVLLGDVQIIAPSLSKFDRYTKKVQLFDLPFLFDDMDAVDRFQHSADGRALLSSMTGKGIQGLAYWHNGMKQLSDSKDTLTRPDDIKGLKFRIQASDVLEAQFRQLGANPQKLAFSEVYQALQTGVVDGQENTWSNIYSQKFHEVQKTIANTNHGVIDYMVVTNAKWWKGLPDDVRTGLETAMAQATDHANKMAAELNERDRKRIIDANKARVQTLSKEDVAAWRKAMEPVWKKFETQISPELIQSALKSNT</sequence>
<evidence type="ECO:0000256" key="1">
    <source>
        <dbReference type="ARBA" id="ARBA00009023"/>
    </source>
</evidence>
<evidence type="ECO:0000256" key="3">
    <source>
        <dbReference type="ARBA" id="ARBA00022729"/>
    </source>
</evidence>
<keyword evidence="6" id="KW-1185">Reference proteome</keyword>
<dbReference type="Pfam" id="PF03480">
    <property type="entry name" value="DctP"/>
    <property type="match status" value="1"/>
</dbReference>
<dbReference type="GO" id="GO:0015740">
    <property type="term" value="P:C4-dicarboxylate transport"/>
    <property type="evidence" value="ECO:0007669"/>
    <property type="project" value="TreeGrafter"/>
</dbReference>
<dbReference type="GO" id="GO:0030288">
    <property type="term" value="C:outer membrane-bounded periplasmic space"/>
    <property type="evidence" value="ECO:0007669"/>
    <property type="project" value="InterPro"/>
</dbReference>
<dbReference type="EMBL" id="SMAJ01000012">
    <property type="protein sequence ID" value="TCT04429.1"/>
    <property type="molecule type" value="Genomic_DNA"/>
</dbReference>
<dbReference type="PANTHER" id="PTHR33376:SF7">
    <property type="entry name" value="C4-DICARBOXYLATE-BINDING PROTEIN DCTB"/>
    <property type="match status" value="1"/>
</dbReference>